<dbReference type="InterPro" id="IPR004398">
    <property type="entry name" value="RNA_MeTrfase_RsmD"/>
</dbReference>
<dbReference type="InterPro" id="IPR029063">
    <property type="entry name" value="SAM-dependent_MTases_sf"/>
</dbReference>
<dbReference type="Pfam" id="PF03602">
    <property type="entry name" value="Cons_hypoth95"/>
    <property type="match status" value="1"/>
</dbReference>
<dbReference type="AlphaFoldDB" id="A0A1W1WTK8"/>
<dbReference type="PANTHER" id="PTHR43542">
    <property type="entry name" value="METHYLTRANSFERASE"/>
    <property type="match status" value="1"/>
</dbReference>
<reference evidence="4" key="1">
    <citation type="submission" date="2017-04" db="EMBL/GenBank/DDBJ databases">
        <authorList>
            <person name="Varghese N."/>
            <person name="Submissions S."/>
        </authorList>
    </citation>
    <scope>NUCLEOTIDE SEQUENCE [LARGE SCALE GENOMIC DNA]</scope>
    <source>
        <strain evidence="4">DSM 16512</strain>
    </source>
</reference>
<accession>A0A1W1WTK8</accession>
<dbReference type="Gene3D" id="3.40.50.150">
    <property type="entry name" value="Vaccinia Virus protein VP39"/>
    <property type="match status" value="1"/>
</dbReference>
<keyword evidence="1 3" id="KW-0489">Methyltransferase</keyword>
<keyword evidence="2 3" id="KW-0808">Transferase</keyword>
<organism evidence="3 4">
    <name type="scientific">Nitratiruptor tergarcus DSM 16512</name>
    <dbReference type="NCBI Taxonomy" id="1069081"/>
    <lineage>
        <taxon>Bacteria</taxon>
        <taxon>Pseudomonadati</taxon>
        <taxon>Campylobacterota</taxon>
        <taxon>Epsilonproteobacteria</taxon>
        <taxon>Nautiliales</taxon>
        <taxon>Nitratiruptoraceae</taxon>
        <taxon>Nitratiruptor</taxon>
    </lineage>
</organism>
<dbReference type="RefSeq" id="WP_084275857.1">
    <property type="nucleotide sequence ID" value="NZ_AP026671.1"/>
</dbReference>
<sequence length="193" mass="22371">MKKELSTRVIGGKYKGKKILLPQKSVTRSSKNMLREALFNILQFDIVDKNFVEVFGGSGSVGLEALSRGAKEVFFIEKNRNSYNVLKKNIASIDEKSCKLRFGDAFEAIWDVIEDLRRKKEKAYFYFDPPFSIREGYEDIYEQVSELIKKIPKEAVEAIIIEHMSSHDFDEQLGNYQLVKKRKYGKSTLSFFQ</sequence>
<dbReference type="Proteomes" id="UP000192602">
    <property type="component" value="Unassembled WGS sequence"/>
</dbReference>
<name>A0A1W1WTK8_9BACT</name>
<dbReference type="EMBL" id="FWWZ01000001">
    <property type="protein sequence ID" value="SMC09641.1"/>
    <property type="molecule type" value="Genomic_DNA"/>
</dbReference>
<dbReference type="STRING" id="1069081.SAMN05660197_1462"/>
<dbReference type="OrthoDB" id="9803017at2"/>
<dbReference type="GO" id="GO:0008168">
    <property type="term" value="F:methyltransferase activity"/>
    <property type="evidence" value="ECO:0007669"/>
    <property type="project" value="UniProtKB-KW"/>
</dbReference>
<evidence type="ECO:0000256" key="2">
    <source>
        <dbReference type="ARBA" id="ARBA00022679"/>
    </source>
</evidence>
<proteinExistence type="predicted"/>
<dbReference type="CDD" id="cd02440">
    <property type="entry name" value="AdoMet_MTases"/>
    <property type="match status" value="1"/>
</dbReference>
<keyword evidence="4" id="KW-1185">Reference proteome</keyword>
<evidence type="ECO:0000256" key="1">
    <source>
        <dbReference type="ARBA" id="ARBA00022603"/>
    </source>
</evidence>
<dbReference type="GO" id="GO:0031167">
    <property type="term" value="P:rRNA methylation"/>
    <property type="evidence" value="ECO:0007669"/>
    <property type="project" value="InterPro"/>
</dbReference>
<evidence type="ECO:0000313" key="3">
    <source>
        <dbReference type="EMBL" id="SMC09641.1"/>
    </source>
</evidence>
<protein>
    <submittedName>
        <fullName evidence="3">16S rRNA (Guanine(966)-N(2))-methyltransferase RsmD</fullName>
    </submittedName>
</protein>
<dbReference type="PIRSF" id="PIRSF004553">
    <property type="entry name" value="CHP00095"/>
    <property type="match status" value="1"/>
</dbReference>
<dbReference type="SUPFAM" id="SSF53335">
    <property type="entry name" value="S-adenosyl-L-methionine-dependent methyltransferases"/>
    <property type="match status" value="1"/>
</dbReference>
<gene>
    <name evidence="3" type="ORF">SAMN05660197_1462</name>
</gene>
<dbReference type="NCBIfam" id="TIGR00095">
    <property type="entry name" value="16S rRNA (guanine(966)-N(2))-methyltransferase RsmD"/>
    <property type="match status" value="1"/>
</dbReference>
<dbReference type="PANTHER" id="PTHR43542:SF1">
    <property type="entry name" value="METHYLTRANSFERASE"/>
    <property type="match status" value="1"/>
</dbReference>
<evidence type="ECO:0000313" key="4">
    <source>
        <dbReference type="Proteomes" id="UP000192602"/>
    </source>
</evidence>